<name>A0A2K1R371_9PEZI</name>
<sequence>MDETLIVVVGPANEEFQVPTKRVLEVSPMLYDTFSYLLAQEDCDGKVTLEDDSPAAFARFHAWLHCRSIFRVYEFEIRDGNLSFDTREWIQLYLFAAKYYIVALQNTVMDKLMAGRNRISFTARECAVIYEGPLPHGCKLQRFVMNWWLKRARKEDVTLQLIEMAPELVRSVIVVLLEQNPARNEPWAVNRVSYHD</sequence>
<organism evidence="1 2">
    <name type="scientific">Sphaceloma murrayae</name>
    <dbReference type="NCBI Taxonomy" id="2082308"/>
    <lineage>
        <taxon>Eukaryota</taxon>
        <taxon>Fungi</taxon>
        <taxon>Dikarya</taxon>
        <taxon>Ascomycota</taxon>
        <taxon>Pezizomycotina</taxon>
        <taxon>Dothideomycetes</taxon>
        <taxon>Dothideomycetidae</taxon>
        <taxon>Myriangiales</taxon>
        <taxon>Elsinoaceae</taxon>
        <taxon>Sphaceloma</taxon>
    </lineage>
</organism>
<dbReference type="EMBL" id="NKHZ01000010">
    <property type="protein sequence ID" value="PNS21744.1"/>
    <property type="molecule type" value="Genomic_DNA"/>
</dbReference>
<reference evidence="1 2" key="1">
    <citation type="submission" date="2017-06" db="EMBL/GenBank/DDBJ databases">
        <title>Draft genome sequence of a variant of Elsinoe murrayae.</title>
        <authorList>
            <person name="Cheng Q."/>
        </authorList>
    </citation>
    <scope>NUCLEOTIDE SEQUENCE [LARGE SCALE GENOMIC DNA]</scope>
    <source>
        <strain evidence="1 2">CQ-2017a</strain>
    </source>
</reference>
<proteinExistence type="predicted"/>
<evidence type="ECO:0008006" key="3">
    <source>
        <dbReference type="Google" id="ProtNLM"/>
    </source>
</evidence>
<comment type="caution">
    <text evidence="1">The sequence shown here is derived from an EMBL/GenBank/DDBJ whole genome shotgun (WGS) entry which is preliminary data.</text>
</comment>
<dbReference type="OrthoDB" id="194443at2759"/>
<dbReference type="Proteomes" id="UP000243797">
    <property type="component" value="Unassembled WGS sequence"/>
</dbReference>
<accession>A0A2K1R371</accession>
<protein>
    <recommendedName>
        <fullName evidence="3">BTB domain-containing protein</fullName>
    </recommendedName>
</protein>
<keyword evidence="2" id="KW-1185">Reference proteome</keyword>
<dbReference type="AlphaFoldDB" id="A0A2K1R371"/>
<dbReference type="InParanoid" id="A0A2K1R371"/>
<evidence type="ECO:0000313" key="1">
    <source>
        <dbReference type="EMBL" id="PNS21744.1"/>
    </source>
</evidence>
<evidence type="ECO:0000313" key="2">
    <source>
        <dbReference type="Proteomes" id="UP000243797"/>
    </source>
</evidence>
<gene>
    <name evidence="1" type="ORF">CAC42_1598</name>
</gene>